<keyword evidence="4" id="KW-1185">Reference proteome</keyword>
<gene>
    <name evidence="3" type="ORF">CALMAC_LOCUS16003</name>
</gene>
<feature type="region of interest" description="Disordered" evidence="1">
    <location>
        <begin position="1"/>
        <end position="28"/>
    </location>
</feature>
<protein>
    <recommendedName>
        <fullName evidence="2">DUF7869 domain-containing protein</fullName>
    </recommendedName>
</protein>
<feature type="domain" description="DUF7869" evidence="2">
    <location>
        <begin position="358"/>
        <end position="489"/>
    </location>
</feature>
<dbReference type="PANTHER" id="PTHR10773">
    <property type="entry name" value="DNA-DIRECTED RNA POLYMERASES I, II, AND III SUBUNIT RPABC2"/>
    <property type="match status" value="1"/>
</dbReference>
<evidence type="ECO:0000313" key="4">
    <source>
        <dbReference type="Proteomes" id="UP000410492"/>
    </source>
</evidence>
<sequence>MSSSDSGEVDNTSSGSRKRKRNVASWKHNAVKTARVQGQAYVSAKGKKVDARTVGPACRCAQKCMQQFTEEEKTDVMSKLYNRTTKNEQDTYLQGLMEVRPIQRHRIRGAENKQERKSNFSYFVMKGPNRIPVCKQAFISLHAITHWQVQRLNTLLLAAKSPKDHNNRPRAICDEWTQKIKKHIDAFPVKVPHYSSKTIRYLDASLDVRKMHNLFVNKYPELENLVKYEFYLKYFKENFNLKFGRPQVDVCSECERHGTRLRDVNLKDNAKRVAAAELMVHKRRAKKLYNKIKEVQTLCTERPDAMGLAFDYMQNMPLPHIPVQEIFYYRQLWVYAFQIHNIKENTGHFYTYHEGQGHKGPNEVCTFLNDYIMNHIPPEITELHLFSDGCAGQNRNQTMVRFLLALQATKRFKKIYHYFPIRGHSFLPCDRDFGCVKRSFRKHGRIYIPEEYEDMILTSRKKQPFTVKQLRYSDIIDFKNWWPDYYKKTCSTLNRGVGSKRETFAVSNYRQFLYESSSPGYVKTWEYIDGLHCDTFKLLKEHKESPPLPNNGAYKDPVPINEKKIADIKKVMHHIQGETLEFYYHVTSWKTTNRKMMIRMT</sequence>
<evidence type="ECO:0000259" key="2">
    <source>
        <dbReference type="Pfam" id="PF25273"/>
    </source>
</evidence>
<dbReference type="Pfam" id="PF25273">
    <property type="entry name" value="DUF7869"/>
    <property type="match status" value="1"/>
</dbReference>
<feature type="compositionally biased region" description="Polar residues" evidence="1">
    <location>
        <begin position="1"/>
        <end position="15"/>
    </location>
</feature>
<dbReference type="OrthoDB" id="6743984at2759"/>
<proteinExistence type="predicted"/>
<dbReference type="EMBL" id="CAACVG010011105">
    <property type="protein sequence ID" value="VEN57359.1"/>
    <property type="molecule type" value="Genomic_DNA"/>
</dbReference>
<feature type="non-terminal residue" evidence="3">
    <location>
        <position position="601"/>
    </location>
</feature>
<dbReference type="Proteomes" id="UP000410492">
    <property type="component" value="Unassembled WGS sequence"/>
</dbReference>
<evidence type="ECO:0000256" key="1">
    <source>
        <dbReference type="SAM" id="MobiDB-lite"/>
    </source>
</evidence>
<accession>A0A653DAW3</accession>
<dbReference type="InterPro" id="IPR057191">
    <property type="entry name" value="DUF7869"/>
</dbReference>
<name>A0A653DAW3_CALMS</name>
<reference evidence="3 4" key="1">
    <citation type="submission" date="2019-01" db="EMBL/GenBank/DDBJ databases">
        <authorList>
            <person name="Sayadi A."/>
        </authorList>
    </citation>
    <scope>NUCLEOTIDE SEQUENCE [LARGE SCALE GENOMIC DNA]</scope>
</reference>
<organism evidence="3 4">
    <name type="scientific">Callosobruchus maculatus</name>
    <name type="common">Southern cowpea weevil</name>
    <name type="synonym">Pulse bruchid</name>
    <dbReference type="NCBI Taxonomy" id="64391"/>
    <lineage>
        <taxon>Eukaryota</taxon>
        <taxon>Metazoa</taxon>
        <taxon>Ecdysozoa</taxon>
        <taxon>Arthropoda</taxon>
        <taxon>Hexapoda</taxon>
        <taxon>Insecta</taxon>
        <taxon>Pterygota</taxon>
        <taxon>Neoptera</taxon>
        <taxon>Endopterygota</taxon>
        <taxon>Coleoptera</taxon>
        <taxon>Polyphaga</taxon>
        <taxon>Cucujiformia</taxon>
        <taxon>Chrysomeloidea</taxon>
        <taxon>Chrysomelidae</taxon>
        <taxon>Bruchinae</taxon>
        <taxon>Bruchini</taxon>
        <taxon>Callosobruchus</taxon>
    </lineage>
</organism>
<dbReference type="AlphaFoldDB" id="A0A653DAW3"/>
<dbReference type="PANTHER" id="PTHR10773:SF19">
    <property type="match status" value="1"/>
</dbReference>
<evidence type="ECO:0000313" key="3">
    <source>
        <dbReference type="EMBL" id="VEN57359.1"/>
    </source>
</evidence>